<keyword evidence="1" id="KW-1133">Transmembrane helix</keyword>
<dbReference type="AlphaFoldDB" id="D8QL76"/>
<dbReference type="EMBL" id="GL377317">
    <property type="protein sequence ID" value="EFI91468.1"/>
    <property type="molecule type" value="Genomic_DNA"/>
</dbReference>
<keyword evidence="3" id="KW-1185">Reference proteome</keyword>
<gene>
    <name evidence="2" type="ORF">SCHCODRAFT_114594</name>
</gene>
<dbReference type="Proteomes" id="UP000007431">
    <property type="component" value="Unassembled WGS sequence"/>
</dbReference>
<dbReference type="VEuPathDB" id="FungiDB:SCHCODRAFT_01164297"/>
<protein>
    <submittedName>
        <fullName evidence="2">Uncharacterized protein</fullName>
    </submittedName>
</protein>
<sequence>MSSQNEQKAILKFELLSTLPAAGKISRAPDGEVRPKRKVLQAHSIAGMMGLRSGSRATAAITAHPESRVTIPPSSLLPFSLLSASFLLPLCFLVISARHGL</sequence>
<keyword evidence="1" id="KW-0812">Transmembrane</keyword>
<accession>D8QL76</accession>
<reference evidence="2 3" key="1">
    <citation type="journal article" date="2010" name="Nat. Biotechnol.">
        <title>Genome sequence of the model mushroom Schizophyllum commune.</title>
        <authorList>
            <person name="Ohm R.A."/>
            <person name="de Jong J.F."/>
            <person name="Lugones L.G."/>
            <person name="Aerts A."/>
            <person name="Kothe E."/>
            <person name="Stajich J.E."/>
            <person name="de Vries R.P."/>
            <person name="Record E."/>
            <person name="Levasseur A."/>
            <person name="Baker S.E."/>
            <person name="Bartholomew K.A."/>
            <person name="Coutinho P.M."/>
            <person name="Erdmann S."/>
            <person name="Fowler T.J."/>
            <person name="Gathman A.C."/>
            <person name="Lombard V."/>
            <person name="Henrissat B."/>
            <person name="Knabe N."/>
            <person name="Kuees U."/>
            <person name="Lilly W.W."/>
            <person name="Lindquist E."/>
            <person name="Lucas S."/>
            <person name="Magnuson J.K."/>
            <person name="Piumi F."/>
            <person name="Raudaskoski M."/>
            <person name="Salamov A."/>
            <person name="Schmutz J."/>
            <person name="Schwarze F.W.M.R."/>
            <person name="vanKuyk P.A."/>
            <person name="Horton J.S."/>
            <person name="Grigoriev I.V."/>
            <person name="Woesten H.A.B."/>
        </authorList>
    </citation>
    <scope>NUCLEOTIDE SEQUENCE [LARGE SCALE GENOMIC DNA]</scope>
    <source>
        <strain evidence="3">H4-8 / FGSC 9210</strain>
    </source>
</reference>
<feature type="transmembrane region" description="Helical" evidence="1">
    <location>
        <begin position="76"/>
        <end position="95"/>
    </location>
</feature>
<dbReference type="GeneID" id="9593178"/>
<keyword evidence="1" id="KW-0472">Membrane</keyword>
<proteinExistence type="predicted"/>
<evidence type="ECO:0000256" key="1">
    <source>
        <dbReference type="SAM" id="Phobius"/>
    </source>
</evidence>
<organism evidence="3">
    <name type="scientific">Schizophyllum commune (strain H4-8 / FGSC 9210)</name>
    <name type="common">Split gill fungus</name>
    <dbReference type="NCBI Taxonomy" id="578458"/>
    <lineage>
        <taxon>Eukaryota</taxon>
        <taxon>Fungi</taxon>
        <taxon>Dikarya</taxon>
        <taxon>Basidiomycota</taxon>
        <taxon>Agaricomycotina</taxon>
        <taxon>Agaricomycetes</taxon>
        <taxon>Agaricomycetidae</taxon>
        <taxon>Agaricales</taxon>
        <taxon>Schizophyllaceae</taxon>
        <taxon>Schizophyllum</taxon>
    </lineage>
</organism>
<evidence type="ECO:0000313" key="3">
    <source>
        <dbReference type="Proteomes" id="UP000007431"/>
    </source>
</evidence>
<dbReference type="HOGENOM" id="CLU_2293298_0_0_1"/>
<dbReference type="RefSeq" id="XP_003026371.1">
    <property type="nucleotide sequence ID" value="XM_003026325.1"/>
</dbReference>
<dbReference type="InParanoid" id="D8QL76"/>
<feature type="non-terminal residue" evidence="2">
    <location>
        <position position="101"/>
    </location>
</feature>
<evidence type="ECO:0000313" key="2">
    <source>
        <dbReference type="EMBL" id="EFI91468.1"/>
    </source>
</evidence>
<dbReference type="KEGG" id="scm:SCHCO_01164297"/>
<name>D8QL76_SCHCM</name>